<feature type="transmembrane region" description="Helical" evidence="2">
    <location>
        <begin position="173"/>
        <end position="202"/>
    </location>
</feature>
<dbReference type="OrthoDB" id="167398at2759"/>
<dbReference type="Proteomes" id="UP000604046">
    <property type="component" value="Unassembled WGS sequence"/>
</dbReference>
<dbReference type="Gene3D" id="3.40.50.80">
    <property type="entry name" value="Nucleotide-binding domain of ferredoxin-NADP reductase (FNR) module"/>
    <property type="match status" value="1"/>
</dbReference>
<feature type="transmembrane region" description="Helical" evidence="2">
    <location>
        <begin position="214"/>
        <end position="233"/>
    </location>
</feature>
<proteinExistence type="predicted"/>
<dbReference type="PRINTS" id="PR00410">
    <property type="entry name" value="PHEHYDRXLASE"/>
</dbReference>
<dbReference type="AlphaFoldDB" id="A0A812I481"/>
<evidence type="ECO:0000259" key="4">
    <source>
        <dbReference type="PROSITE" id="PS51384"/>
    </source>
</evidence>
<evidence type="ECO:0000313" key="6">
    <source>
        <dbReference type="Proteomes" id="UP000604046"/>
    </source>
</evidence>
<dbReference type="PANTHER" id="PTHR11972">
    <property type="entry name" value="NADPH OXIDASE"/>
    <property type="match status" value="1"/>
</dbReference>
<feature type="chain" id="PRO_5032282922" evidence="3">
    <location>
        <begin position="29"/>
        <end position="669"/>
    </location>
</feature>
<dbReference type="InterPro" id="IPR039261">
    <property type="entry name" value="FNR_nucleotide-bd"/>
</dbReference>
<feature type="transmembrane region" description="Helical" evidence="2">
    <location>
        <begin position="270"/>
        <end position="291"/>
    </location>
</feature>
<evidence type="ECO:0000256" key="3">
    <source>
        <dbReference type="SAM" id="SignalP"/>
    </source>
</evidence>
<dbReference type="InterPro" id="IPR013112">
    <property type="entry name" value="FAD-bd_8"/>
</dbReference>
<dbReference type="PROSITE" id="PS51384">
    <property type="entry name" value="FAD_FR"/>
    <property type="match status" value="1"/>
</dbReference>
<name>A0A812I481_9DINO</name>
<dbReference type="InterPro" id="IPR050369">
    <property type="entry name" value="RBOH/FRE"/>
</dbReference>
<reference evidence="5" key="1">
    <citation type="submission" date="2021-02" db="EMBL/GenBank/DDBJ databases">
        <authorList>
            <person name="Dougan E. K."/>
            <person name="Rhodes N."/>
            <person name="Thang M."/>
            <person name="Chan C."/>
        </authorList>
    </citation>
    <scope>NUCLEOTIDE SEQUENCE</scope>
</reference>
<dbReference type="CDD" id="cd06186">
    <property type="entry name" value="NOX_Duox_like_FAD_NADP"/>
    <property type="match status" value="1"/>
</dbReference>
<evidence type="ECO:0000256" key="1">
    <source>
        <dbReference type="ARBA" id="ARBA00023002"/>
    </source>
</evidence>
<keyword evidence="2" id="KW-1133">Transmembrane helix</keyword>
<dbReference type="InterPro" id="IPR017927">
    <property type="entry name" value="FAD-bd_FR_type"/>
</dbReference>
<dbReference type="EMBL" id="CAJNDS010000157">
    <property type="protein sequence ID" value="CAE6971563.1"/>
    <property type="molecule type" value="Genomic_DNA"/>
</dbReference>
<keyword evidence="1" id="KW-0560">Oxidoreductase</keyword>
<gene>
    <name evidence="5" type="primary">CFL1</name>
    <name evidence="5" type="ORF">SNAT2548_LOCUS2611</name>
</gene>
<dbReference type="GO" id="GO:0005886">
    <property type="term" value="C:plasma membrane"/>
    <property type="evidence" value="ECO:0007669"/>
    <property type="project" value="TreeGrafter"/>
</dbReference>
<keyword evidence="6" id="KW-1185">Reference proteome</keyword>
<dbReference type="Pfam" id="PF08022">
    <property type="entry name" value="FAD_binding_8"/>
    <property type="match status" value="1"/>
</dbReference>
<feature type="domain" description="FAD-binding FR-type" evidence="4">
    <location>
        <begin position="383"/>
        <end position="486"/>
    </location>
</feature>
<feature type="transmembrane region" description="Helical" evidence="2">
    <location>
        <begin position="332"/>
        <end position="349"/>
    </location>
</feature>
<keyword evidence="3" id="KW-0732">Signal</keyword>
<keyword evidence="2" id="KW-0812">Transmembrane</keyword>
<feature type="transmembrane region" description="Helical" evidence="2">
    <location>
        <begin position="355"/>
        <end position="376"/>
    </location>
</feature>
<dbReference type="GO" id="GO:0016491">
    <property type="term" value="F:oxidoreductase activity"/>
    <property type="evidence" value="ECO:0007669"/>
    <property type="project" value="UniProtKB-KW"/>
</dbReference>
<feature type="signal peptide" evidence="3">
    <location>
        <begin position="1"/>
        <end position="28"/>
    </location>
</feature>
<feature type="transmembrane region" description="Helical" evidence="2">
    <location>
        <begin position="239"/>
        <end position="258"/>
    </location>
</feature>
<protein>
    <submittedName>
        <fullName evidence="5">CFL1 protein</fullName>
    </submittedName>
</protein>
<dbReference type="InterPro" id="IPR017938">
    <property type="entry name" value="Riboflavin_synthase-like_b-brl"/>
</dbReference>
<dbReference type="SUPFAM" id="SSF52343">
    <property type="entry name" value="Ferredoxin reductase-like, C-terminal NADP-linked domain"/>
    <property type="match status" value="1"/>
</dbReference>
<dbReference type="SUPFAM" id="SSF63380">
    <property type="entry name" value="Riboflavin synthase domain-like"/>
    <property type="match status" value="1"/>
</dbReference>
<comment type="caution">
    <text evidence="5">The sequence shown here is derived from an EMBL/GenBank/DDBJ whole genome shotgun (WGS) entry which is preliminary data.</text>
</comment>
<evidence type="ECO:0000256" key="2">
    <source>
        <dbReference type="SAM" id="Phobius"/>
    </source>
</evidence>
<sequence>MAERAAAVAAILGAVLVQVPLIHSPARAAWCWPSEPPVCTVPTVANGKCVDASNATVTTMTPEQTCTPVCDDGFALVGSCTQLQCPRSGAPPGCLQDLEDETWWNPCGWGDVCINNGGDLGSTAWERFGHYRCLAEGSAELVGVSRCDGVATATVPPAAEGLSEAEVLDFGTLGILAFLLLVGLVGAVIACTASGGLARCWFRPGPMQWSPANSFGILAVLIALVAACLLPQAMRSTGIAVGIAAMLTIAWSYFKGGVHDVMGMTREAAWRIHTTIGTLTLILGVVHGAVAIAKKGEDVRQNIFWVLGIPAALLMILGVVPAPFVHYDKFKILHFISMLGYIVAIIHMMDHAVSLQTIASIAVAAGNGVALLAFILQKVYTKASHGKVTVKKAELVNESCGQHLFLTMSVPNFKFRPGQWGHLAVGKASKVPHPFTLIPGEASDEVRIFMKINRSGFTSKMAKLCSPDATPPTMKLEGPYGSPSVPAPGMERTVFVLGGVGITPGLSLAKAAAEAASGTKVALFWALRSLELLDRAAPLLEPHLDAENSVVRLNGAGTQESQRGDGDMPLKAKYGSEDVGAWLEAVGSQYVKSGVKHAMVFICGPPGLAESAKAAAKRSAGGLSWHVHVEEFLFLPSMGPCVGKTSQTAPTPGRWVMALIVSWKNGFRV</sequence>
<accession>A0A812I481</accession>
<organism evidence="5 6">
    <name type="scientific">Symbiodinium natans</name>
    <dbReference type="NCBI Taxonomy" id="878477"/>
    <lineage>
        <taxon>Eukaryota</taxon>
        <taxon>Sar</taxon>
        <taxon>Alveolata</taxon>
        <taxon>Dinophyceae</taxon>
        <taxon>Suessiales</taxon>
        <taxon>Symbiodiniaceae</taxon>
        <taxon>Symbiodinium</taxon>
    </lineage>
</organism>
<dbReference type="PANTHER" id="PTHR11972:SF69">
    <property type="entry name" value="FERRIC REDUCTION OXIDASE 6-RELATED"/>
    <property type="match status" value="1"/>
</dbReference>
<keyword evidence="2" id="KW-0472">Membrane</keyword>
<evidence type="ECO:0000313" key="5">
    <source>
        <dbReference type="EMBL" id="CAE6971563.1"/>
    </source>
</evidence>
<feature type="transmembrane region" description="Helical" evidence="2">
    <location>
        <begin position="303"/>
        <end position="325"/>
    </location>
</feature>